<accession>A0A4R3N3T1</accession>
<proteinExistence type="predicted"/>
<comment type="caution">
    <text evidence="1">The sequence shown here is derived from an EMBL/GenBank/DDBJ whole genome shotgun (WGS) entry which is preliminary data.</text>
</comment>
<name>A0A4R3N3T1_9GAMM</name>
<keyword evidence="2" id="KW-1185">Reference proteome</keyword>
<protein>
    <submittedName>
        <fullName evidence="1">Uncharacterized protein</fullName>
    </submittedName>
</protein>
<dbReference type="Proteomes" id="UP000295717">
    <property type="component" value="Unassembled WGS sequence"/>
</dbReference>
<dbReference type="AlphaFoldDB" id="A0A4R3N3T1"/>
<evidence type="ECO:0000313" key="2">
    <source>
        <dbReference type="Proteomes" id="UP000295717"/>
    </source>
</evidence>
<sequence>MSNLIAYAQMPPASCNKHYNTISVEMATNRNDMKYVSYASGILYKKKKTIPVISYFLEGDANQQFSDRSYDIGTTPPGGIHVPIMQNFSVKNEDLLGLNIKPNGDFTYTLKSWGNAKSTVSGACINNILYGVKDGTFYTLSFKKTKLGYTGPC</sequence>
<organism evidence="1 2">
    <name type="scientific">Thiobaca trueperi</name>
    <dbReference type="NCBI Taxonomy" id="127458"/>
    <lineage>
        <taxon>Bacteria</taxon>
        <taxon>Pseudomonadati</taxon>
        <taxon>Pseudomonadota</taxon>
        <taxon>Gammaproteobacteria</taxon>
        <taxon>Chromatiales</taxon>
        <taxon>Chromatiaceae</taxon>
        <taxon>Thiobaca</taxon>
    </lineage>
</organism>
<gene>
    <name evidence="1" type="ORF">EDC35_104204</name>
</gene>
<dbReference type="EMBL" id="SMAO01000004">
    <property type="protein sequence ID" value="TCT21349.1"/>
    <property type="molecule type" value="Genomic_DNA"/>
</dbReference>
<reference evidence="1 2" key="1">
    <citation type="submission" date="2019-03" db="EMBL/GenBank/DDBJ databases">
        <title>Genomic Encyclopedia of Type Strains, Phase IV (KMG-IV): sequencing the most valuable type-strain genomes for metagenomic binning, comparative biology and taxonomic classification.</title>
        <authorList>
            <person name="Goeker M."/>
        </authorList>
    </citation>
    <scope>NUCLEOTIDE SEQUENCE [LARGE SCALE GENOMIC DNA]</scope>
    <source>
        <strain evidence="1 2">DSM 13587</strain>
    </source>
</reference>
<evidence type="ECO:0000313" key="1">
    <source>
        <dbReference type="EMBL" id="TCT21349.1"/>
    </source>
</evidence>